<feature type="binding site" evidence="11">
    <location>
        <position position="241"/>
    </location>
    <ligand>
        <name>pyridoxal 5'-phosphate</name>
        <dbReference type="ChEBI" id="CHEBI:597326"/>
    </ligand>
</feature>
<accession>A0A0S6UBQ6</accession>
<dbReference type="PIRSF" id="PIRSF005572">
    <property type="entry name" value="NifS"/>
    <property type="match status" value="1"/>
</dbReference>
<gene>
    <name evidence="11" type="primary">iscS</name>
    <name evidence="14" type="ORF">MTY_0112</name>
</gene>
<feature type="binding site" evidence="11">
    <location>
        <begin position="75"/>
        <end position="76"/>
    </location>
    <ligand>
        <name>pyridoxal 5'-phosphate</name>
        <dbReference type="ChEBI" id="CHEBI:597326"/>
    </ligand>
</feature>
<evidence type="ECO:0000256" key="4">
    <source>
        <dbReference type="ARBA" id="ARBA00022679"/>
    </source>
</evidence>
<comment type="similarity">
    <text evidence="2 11">Belongs to the class-V pyridoxal-phosphate-dependent aminotransferase family. NifS/IscS subfamily.</text>
</comment>
<evidence type="ECO:0000256" key="1">
    <source>
        <dbReference type="ARBA" id="ARBA00001933"/>
    </source>
</evidence>
<evidence type="ECO:0000256" key="2">
    <source>
        <dbReference type="ARBA" id="ARBA00006490"/>
    </source>
</evidence>
<protein>
    <recommendedName>
        <fullName evidence="11">Cysteine desulfurase IscS</fullName>
        <ecNumber evidence="11">2.8.1.7</ecNumber>
    </recommendedName>
</protein>
<keyword evidence="8 11" id="KW-0408">Iron</keyword>
<dbReference type="GO" id="GO:0046872">
    <property type="term" value="F:metal ion binding"/>
    <property type="evidence" value="ECO:0007669"/>
    <property type="project" value="UniProtKB-KW"/>
</dbReference>
<keyword evidence="4 11" id="KW-0808">Transferase</keyword>
<keyword evidence="7 11" id="KW-0663">Pyridoxal phosphate</keyword>
<dbReference type="NCBIfam" id="TIGR03402">
    <property type="entry name" value="FeS_nifS"/>
    <property type="match status" value="1"/>
</dbReference>
<evidence type="ECO:0000256" key="3">
    <source>
        <dbReference type="ARBA" id="ARBA00022490"/>
    </source>
</evidence>
<evidence type="ECO:0000256" key="12">
    <source>
        <dbReference type="RuleBase" id="RU004504"/>
    </source>
</evidence>
<dbReference type="GO" id="GO:1990221">
    <property type="term" value="C:L-cysteine desulfurase complex"/>
    <property type="evidence" value="ECO:0007669"/>
    <property type="project" value="UniProtKB-ARBA"/>
</dbReference>
<comment type="subunit">
    <text evidence="11">Homodimer. Forms a heterotetramer with IscU, interacts with other sulfur acceptors.</text>
</comment>
<evidence type="ECO:0000256" key="11">
    <source>
        <dbReference type="HAMAP-Rule" id="MF_00331"/>
    </source>
</evidence>
<evidence type="ECO:0000313" key="14">
    <source>
        <dbReference type="EMBL" id="GAF24784.1"/>
    </source>
</evidence>
<feature type="binding site" evidence="11">
    <location>
        <position position="155"/>
    </location>
    <ligand>
        <name>pyridoxal 5'-phosphate</name>
        <dbReference type="ChEBI" id="CHEBI:597326"/>
    </ligand>
</feature>
<dbReference type="InterPro" id="IPR015421">
    <property type="entry name" value="PyrdxlP-dep_Trfase_major"/>
</dbReference>
<dbReference type="PANTHER" id="PTHR11601:SF34">
    <property type="entry name" value="CYSTEINE DESULFURASE"/>
    <property type="match status" value="1"/>
</dbReference>
<sequence>MDEMRRVYLDHSATTPVRPEVLEAMLPFLKDEAFGNPSTVYSYGREAKKALEEAREKVANLIGARPEEIFFTSGGTEADNLALIGTAAANEKKGRHIITSSIEHHAVLHTAQYLLRHGFKVTFLPVTPEGLVRVEDVEKAITDETILISIMHVNNEVGTIQPIKEIGKLARERGIIFHTDAVQSVGKLPVNVDELGVDLLSASGHKIYGPKGIGCLYIRKGTKINPILYGGAQERKRRPGTENMPGIVGFGRAAELAGQELESEMERLQALRDKLIDGILTRIEDVQLNGDPRQRVATNANFSFRYCEGESILLSLDMKGICASSGSACTSGSLDPSHVLLAMGIPHEVAHGSVRMTLGRDNTEEDIDYVLEVMPEIVARLRSMSPLYEEAAGKR</sequence>
<dbReference type="InterPro" id="IPR016454">
    <property type="entry name" value="Cysteine_dSase"/>
</dbReference>
<dbReference type="GO" id="GO:0044571">
    <property type="term" value="P:[2Fe-2S] cluster assembly"/>
    <property type="evidence" value="ECO:0007669"/>
    <property type="project" value="UniProtKB-UniRule"/>
</dbReference>
<dbReference type="GO" id="GO:0006520">
    <property type="term" value="P:amino acid metabolic process"/>
    <property type="evidence" value="ECO:0007669"/>
    <property type="project" value="InterPro"/>
</dbReference>
<dbReference type="InterPro" id="IPR015422">
    <property type="entry name" value="PyrdxlP-dep_Trfase_small"/>
</dbReference>
<dbReference type="PANTHER" id="PTHR11601">
    <property type="entry name" value="CYSTEINE DESULFURYLASE FAMILY MEMBER"/>
    <property type="match status" value="1"/>
</dbReference>
<name>A0A0S6UBQ6_NEOTH</name>
<dbReference type="HAMAP" id="MF_00331">
    <property type="entry name" value="Cys_desulf_IscS"/>
    <property type="match status" value="1"/>
</dbReference>
<feature type="modified residue" description="N6-(pyridoxal phosphate)lysine" evidence="11">
    <location>
        <position position="206"/>
    </location>
</feature>
<dbReference type="Pfam" id="PF00266">
    <property type="entry name" value="Aminotran_5"/>
    <property type="match status" value="1"/>
</dbReference>
<comment type="cofactor">
    <cofactor evidence="1 11 12">
        <name>pyridoxal 5'-phosphate</name>
        <dbReference type="ChEBI" id="CHEBI:597326"/>
    </cofactor>
</comment>
<evidence type="ECO:0000259" key="13">
    <source>
        <dbReference type="Pfam" id="PF00266"/>
    </source>
</evidence>
<dbReference type="Proteomes" id="UP000063718">
    <property type="component" value="Unassembled WGS sequence"/>
</dbReference>
<dbReference type="GO" id="GO:0031071">
    <property type="term" value="F:cysteine desulfurase activity"/>
    <property type="evidence" value="ECO:0007669"/>
    <property type="project" value="UniProtKB-UniRule"/>
</dbReference>
<keyword evidence="6 11" id="KW-0479">Metal-binding</keyword>
<dbReference type="InterPro" id="IPR020578">
    <property type="entry name" value="Aminotrans_V_PyrdxlP_BS"/>
</dbReference>
<comment type="subcellular location">
    <subcellularLocation>
        <location evidence="11">Cytoplasm</location>
    </subcellularLocation>
</comment>
<comment type="function">
    <text evidence="11">Master enzyme that delivers sulfur to a number of partners involved in Fe-S cluster assembly, tRNA modification or cofactor biosynthesis. Catalyzes the removal of elemental sulfur atoms from cysteine to produce alanine. Functions as a sulfur delivery protein for Fe-S cluster synthesis onto IscU, an Fe-S scaffold assembly protein, as well as other S acceptor proteins.</text>
</comment>
<feature type="binding site" evidence="11">
    <location>
        <begin position="203"/>
        <end position="205"/>
    </location>
    <ligand>
        <name>pyridoxal 5'-phosphate</name>
        <dbReference type="ChEBI" id="CHEBI:597326"/>
    </ligand>
</feature>
<dbReference type="Gene3D" id="3.90.1150.10">
    <property type="entry name" value="Aspartate Aminotransferase, domain 1"/>
    <property type="match status" value="1"/>
</dbReference>
<dbReference type="AlphaFoldDB" id="A0A0S6UBQ6"/>
<keyword evidence="9 11" id="KW-0411">Iron-sulfur</keyword>
<feature type="binding site" evidence="11">
    <location>
        <position position="183"/>
    </location>
    <ligand>
        <name>pyridoxal 5'-phosphate</name>
        <dbReference type="ChEBI" id="CHEBI:597326"/>
    </ligand>
</feature>
<evidence type="ECO:0000256" key="9">
    <source>
        <dbReference type="ARBA" id="ARBA00023014"/>
    </source>
</evidence>
<dbReference type="FunFam" id="3.40.640.10:FF:000003">
    <property type="entry name" value="Cysteine desulfurase IscS"/>
    <property type="match status" value="1"/>
</dbReference>
<dbReference type="NCBIfam" id="NF002806">
    <property type="entry name" value="PRK02948.1"/>
    <property type="match status" value="1"/>
</dbReference>
<keyword evidence="3 11" id="KW-0963">Cytoplasm</keyword>
<dbReference type="InterPro" id="IPR017772">
    <property type="entry name" value="Cys_deSase_NifS_bac/arc"/>
</dbReference>
<dbReference type="PROSITE" id="PS00595">
    <property type="entry name" value="AA_TRANSFER_CLASS_5"/>
    <property type="match status" value="1"/>
</dbReference>
<dbReference type="InterPro" id="IPR000192">
    <property type="entry name" value="Aminotrans_V_dom"/>
</dbReference>
<organism evidence="14">
    <name type="scientific">Moorella thermoacetica Y72</name>
    <dbReference type="NCBI Taxonomy" id="1325331"/>
    <lineage>
        <taxon>Bacteria</taxon>
        <taxon>Bacillati</taxon>
        <taxon>Bacillota</taxon>
        <taxon>Clostridia</taxon>
        <taxon>Neomoorellales</taxon>
        <taxon>Neomoorellaceae</taxon>
        <taxon>Neomoorella</taxon>
    </lineage>
</organism>
<comment type="catalytic activity">
    <reaction evidence="10 11">
        <text>(sulfur carrier)-H + L-cysteine = (sulfur carrier)-SH + L-alanine</text>
        <dbReference type="Rhea" id="RHEA:43892"/>
        <dbReference type="Rhea" id="RHEA-COMP:14737"/>
        <dbReference type="Rhea" id="RHEA-COMP:14739"/>
        <dbReference type="ChEBI" id="CHEBI:29917"/>
        <dbReference type="ChEBI" id="CHEBI:35235"/>
        <dbReference type="ChEBI" id="CHEBI:57972"/>
        <dbReference type="ChEBI" id="CHEBI:64428"/>
        <dbReference type="EC" id="2.8.1.7"/>
    </reaction>
</comment>
<proteinExistence type="inferred from homology"/>
<dbReference type="InterPro" id="IPR010240">
    <property type="entry name" value="Cys_deSase_IscS"/>
</dbReference>
<dbReference type="InterPro" id="IPR015424">
    <property type="entry name" value="PyrdxlP-dep_Trfase"/>
</dbReference>
<feature type="binding site" description="via persulfide group" evidence="11">
    <location>
        <position position="329"/>
    </location>
    <ligand>
        <name>[2Fe-2S] cluster</name>
        <dbReference type="ChEBI" id="CHEBI:190135"/>
        <note>ligand shared with IscU</note>
    </ligand>
</feature>
<evidence type="ECO:0000256" key="6">
    <source>
        <dbReference type="ARBA" id="ARBA00022723"/>
    </source>
</evidence>
<evidence type="ECO:0000256" key="10">
    <source>
        <dbReference type="ARBA" id="ARBA00050776"/>
    </source>
</evidence>
<evidence type="ECO:0000256" key="8">
    <source>
        <dbReference type="ARBA" id="ARBA00023004"/>
    </source>
</evidence>
<feature type="active site" description="Cysteine persulfide intermediate" evidence="11">
    <location>
        <position position="329"/>
    </location>
</feature>
<comment type="pathway">
    <text evidence="11">Cofactor biosynthesis; iron-sulfur cluster biosynthesis.</text>
</comment>
<feature type="domain" description="Aminotransferase class V" evidence="13">
    <location>
        <begin position="7"/>
        <end position="370"/>
    </location>
</feature>
<dbReference type="EC" id="2.8.1.7" evidence="11"/>
<dbReference type="GO" id="GO:0051537">
    <property type="term" value="F:2 iron, 2 sulfur cluster binding"/>
    <property type="evidence" value="ECO:0007669"/>
    <property type="project" value="UniProtKB-UniRule"/>
</dbReference>
<dbReference type="UniPathway" id="UPA00266"/>
<dbReference type="Gene3D" id="3.40.640.10">
    <property type="entry name" value="Type I PLP-dependent aspartate aminotransferase-like (Major domain)"/>
    <property type="match status" value="1"/>
</dbReference>
<reference evidence="14" key="1">
    <citation type="journal article" date="2014" name="Gene">
        <title>Genome-guided analysis of transformation efficiency and carbon dioxide assimilation by Moorella thermoacetica Y72.</title>
        <authorList>
            <person name="Tsukahara K."/>
            <person name="Kita A."/>
            <person name="Nakashimada Y."/>
            <person name="Hoshino T."/>
            <person name="Murakami K."/>
        </authorList>
    </citation>
    <scope>NUCLEOTIDE SEQUENCE [LARGE SCALE GENOMIC DNA]</scope>
    <source>
        <strain evidence="14">Y72</strain>
    </source>
</reference>
<dbReference type="SUPFAM" id="SSF53383">
    <property type="entry name" value="PLP-dependent transferases"/>
    <property type="match status" value="1"/>
</dbReference>
<evidence type="ECO:0000256" key="7">
    <source>
        <dbReference type="ARBA" id="ARBA00022898"/>
    </source>
</evidence>
<evidence type="ECO:0000256" key="5">
    <source>
        <dbReference type="ARBA" id="ARBA00022714"/>
    </source>
</evidence>
<keyword evidence="5 11" id="KW-0001">2Fe-2S</keyword>
<dbReference type="EMBL" id="DF238840">
    <property type="protein sequence ID" value="GAF24784.1"/>
    <property type="molecule type" value="Genomic_DNA"/>
</dbReference>
<dbReference type="GO" id="GO:0030170">
    <property type="term" value="F:pyridoxal phosphate binding"/>
    <property type="evidence" value="ECO:0007669"/>
    <property type="project" value="UniProtKB-UniRule"/>
</dbReference>